<feature type="repeat" description="ANK" evidence="1">
    <location>
        <begin position="28"/>
        <end position="60"/>
    </location>
</feature>
<dbReference type="HOGENOM" id="CLU_2639716_0_0_1"/>
<evidence type="ECO:0000256" key="1">
    <source>
        <dbReference type="PROSITE-ProRule" id="PRU00023"/>
    </source>
</evidence>
<evidence type="ECO:0000313" key="2">
    <source>
        <dbReference type="EMBL" id="KFA61722.1"/>
    </source>
</evidence>
<protein>
    <submittedName>
        <fullName evidence="2">Uncharacterized protein</fullName>
    </submittedName>
</protein>
<dbReference type="SUPFAM" id="SSF48403">
    <property type="entry name" value="Ankyrin repeat"/>
    <property type="match status" value="1"/>
</dbReference>
<accession>A0A084QCN7</accession>
<dbReference type="InterPro" id="IPR002110">
    <property type="entry name" value="Ankyrin_rpt"/>
</dbReference>
<dbReference type="Proteomes" id="UP000028524">
    <property type="component" value="Unassembled WGS sequence"/>
</dbReference>
<organism evidence="2 3">
    <name type="scientific">Stachybotrys chlorohalonatus (strain IBT 40285)</name>
    <dbReference type="NCBI Taxonomy" id="1283841"/>
    <lineage>
        <taxon>Eukaryota</taxon>
        <taxon>Fungi</taxon>
        <taxon>Dikarya</taxon>
        <taxon>Ascomycota</taxon>
        <taxon>Pezizomycotina</taxon>
        <taxon>Sordariomycetes</taxon>
        <taxon>Hypocreomycetidae</taxon>
        <taxon>Hypocreales</taxon>
        <taxon>Stachybotryaceae</taxon>
        <taxon>Stachybotrys</taxon>
    </lineage>
</organism>
<dbReference type="PROSITE" id="PS50088">
    <property type="entry name" value="ANK_REPEAT"/>
    <property type="match status" value="1"/>
</dbReference>
<dbReference type="InParanoid" id="A0A084QCN7"/>
<reference evidence="2 3" key="1">
    <citation type="journal article" date="2014" name="BMC Genomics">
        <title>Comparative genome sequencing reveals chemotype-specific gene clusters in the toxigenic black mold Stachybotrys.</title>
        <authorList>
            <person name="Semeiks J."/>
            <person name="Borek D."/>
            <person name="Otwinowski Z."/>
            <person name="Grishin N.V."/>
        </authorList>
    </citation>
    <scope>NUCLEOTIDE SEQUENCE [LARGE SCALE GENOMIC DNA]</scope>
    <source>
        <strain evidence="2 3">IBT 40285</strain>
    </source>
</reference>
<dbReference type="AlphaFoldDB" id="A0A084QCN7"/>
<evidence type="ECO:0000313" key="3">
    <source>
        <dbReference type="Proteomes" id="UP000028524"/>
    </source>
</evidence>
<dbReference type="Gene3D" id="1.25.40.20">
    <property type="entry name" value="Ankyrin repeat-containing domain"/>
    <property type="match status" value="1"/>
</dbReference>
<proteinExistence type="predicted"/>
<gene>
    <name evidence="2" type="ORF">S40285_10110</name>
</gene>
<name>A0A084QCN7_STAC4</name>
<dbReference type="EMBL" id="KL660839">
    <property type="protein sequence ID" value="KFA61722.1"/>
    <property type="molecule type" value="Genomic_DNA"/>
</dbReference>
<dbReference type="OrthoDB" id="366390at2759"/>
<sequence length="77" mass="8327">MTAEERYEVWLLKSNIQTESDVYCEDNNGGTPLNCATQTHAKSTAKVFLDAGANPNAGSGYGKPLLQAVTHEDKQVV</sequence>
<keyword evidence="3" id="KW-1185">Reference proteome</keyword>
<dbReference type="InterPro" id="IPR036770">
    <property type="entry name" value="Ankyrin_rpt-contain_sf"/>
</dbReference>
<keyword evidence="1" id="KW-0040">ANK repeat</keyword>